<name>A0A7Z0E1F6_RHILE</name>
<reference evidence="2 3" key="1">
    <citation type="submission" date="2020-07" db="EMBL/GenBank/DDBJ databases">
        <title>Genomic Encyclopedia of Type Strains, Phase IV (KMG-V): Genome sequencing to study the core and pangenomes of soil and plant-associated prokaryotes.</title>
        <authorList>
            <person name="Whitman W."/>
        </authorList>
    </citation>
    <scope>NUCLEOTIDE SEQUENCE [LARGE SCALE GENOMIC DNA]</scope>
    <source>
        <strain evidence="2 3">SEMIA 4052</strain>
    </source>
</reference>
<keyword evidence="1" id="KW-0732">Signal</keyword>
<feature type="chain" id="PRO_5030873158" evidence="1">
    <location>
        <begin position="23"/>
        <end position="173"/>
    </location>
</feature>
<evidence type="ECO:0000313" key="3">
    <source>
        <dbReference type="Proteomes" id="UP000535276"/>
    </source>
</evidence>
<feature type="signal peptide" evidence="1">
    <location>
        <begin position="1"/>
        <end position="22"/>
    </location>
</feature>
<evidence type="ECO:0000256" key="1">
    <source>
        <dbReference type="SAM" id="SignalP"/>
    </source>
</evidence>
<dbReference type="Proteomes" id="UP000535276">
    <property type="component" value="Unassembled WGS sequence"/>
</dbReference>
<dbReference type="EMBL" id="JACBZV010000007">
    <property type="protein sequence ID" value="NYJ13194.1"/>
    <property type="molecule type" value="Genomic_DNA"/>
</dbReference>
<comment type="caution">
    <text evidence="2">The sequence shown here is derived from an EMBL/GenBank/DDBJ whole genome shotgun (WGS) entry which is preliminary data.</text>
</comment>
<sequence>MMRAVLIAAIFSLSCLPHTAKASESGFLRSLAGDWRGTGMVLTKIGGTNFNVSCTLKSDASESAVSMNGKCRGLAVFTRAFSANVKALGQRYTGNYIGPSGQPSKLVGSRQGDALNLRVTWARVVNGDRNATLMIEKVGQDRLRLQTVDQDPTSGKSVVTSRIDLQRPPAAGR</sequence>
<accession>A0A7Z0E1F6</accession>
<evidence type="ECO:0000313" key="2">
    <source>
        <dbReference type="EMBL" id="NYJ13194.1"/>
    </source>
</evidence>
<dbReference type="AlphaFoldDB" id="A0A7Z0E1F6"/>
<organism evidence="2 3">
    <name type="scientific">Rhizobium leguminosarum</name>
    <dbReference type="NCBI Taxonomy" id="384"/>
    <lineage>
        <taxon>Bacteria</taxon>
        <taxon>Pseudomonadati</taxon>
        <taxon>Pseudomonadota</taxon>
        <taxon>Alphaproteobacteria</taxon>
        <taxon>Hyphomicrobiales</taxon>
        <taxon>Rhizobiaceae</taxon>
        <taxon>Rhizobium/Agrobacterium group</taxon>
        <taxon>Rhizobium</taxon>
    </lineage>
</organism>
<protein>
    <submittedName>
        <fullName evidence="2">Uncharacterized protein</fullName>
    </submittedName>
</protein>
<proteinExistence type="predicted"/>
<dbReference type="PROSITE" id="PS51257">
    <property type="entry name" value="PROKAR_LIPOPROTEIN"/>
    <property type="match status" value="1"/>
</dbReference>
<gene>
    <name evidence="2" type="ORF">GGI64_004275</name>
</gene>